<evidence type="ECO:0000313" key="1">
    <source>
        <dbReference type="EMBL" id="KAF6154141.1"/>
    </source>
</evidence>
<organism evidence="1 2">
    <name type="scientific">Kingdonia uniflora</name>
    <dbReference type="NCBI Taxonomy" id="39325"/>
    <lineage>
        <taxon>Eukaryota</taxon>
        <taxon>Viridiplantae</taxon>
        <taxon>Streptophyta</taxon>
        <taxon>Embryophyta</taxon>
        <taxon>Tracheophyta</taxon>
        <taxon>Spermatophyta</taxon>
        <taxon>Magnoliopsida</taxon>
        <taxon>Ranunculales</taxon>
        <taxon>Circaeasteraceae</taxon>
        <taxon>Kingdonia</taxon>
    </lineage>
</organism>
<keyword evidence="2" id="KW-1185">Reference proteome</keyword>
<name>A0A7J7MH02_9MAGN</name>
<protein>
    <submittedName>
        <fullName evidence="1">Uncharacterized protein</fullName>
    </submittedName>
</protein>
<dbReference type="Proteomes" id="UP000541444">
    <property type="component" value="Unassembled WGS sequence"/>
</dbReference>
<comment type="caution">
    <text evidence="1">The sequence shown here is derived from an EMBL/GenBank/DDBJ whole genome shotgun (WGS) entry which is preliminary data.</text>
</comment>
<sequence length="59" mass="7007">MSKLGNCRSRSNERSYSLEFWPRSQSRSNELGYRSNGMLCFQGWRPTIAKSFERAWRSI</sequence>
<evidence type="ECO:0000313" key="2">
    <source>
        <dbReference type="Proteomes" id="UP000541444"/>
    </source>
</evidence>
<gene>
    <name evidence="1" type="ORF">GIB67_016393</name>
</gene>
<dbReference type="AlphaFoldDB" id="A0A7J7MH02"/>
<dbReference type="EMBL" id="JACGCM010001511">
    <property type="protein sequence ID" value="KAF6154141.1"/>
    <property type="molecule type" value="Genomic_DNA"/>
</dbReference>
<reference evidence="1 2" key="1">
    <citation type="journal article" date="2020" name="IScience">
        <title>Genome Sequencing of the Endangered Kingdonia uniflora (Circaeasteraceae, Ranunculales) Reveals Potential Mechanisms of Evolutionary Specialization.</title>
        <authorList>
            <person name="Sun Y."/>
            <person name="Deng T."/>
            <person name="Zhang A."/>
            <person name="Moore M.J."/>
            <person name="Landis J.B."/>
            <person name="Lin N."/>
            <person name="Zhang H."/>
            <person name="Zhang X."/>
            <person name="Huang J."/>
            <person name="Zhang X."/>
            <person name="Sun H."/>
            <person name="Wang H."/>
        </authorList>
    </citation>
    <scope>NUCLEOTIDE SEQUENCE [LARGE SCALE GENOMIC DNA]</scope>
    <source>
        <strain evidence="1">TB1705</strain>
        <tissue evidence="1">Leaf</tissue>
    </source>
</reference>
<proteinExistence type="predicted"/>
<accession>A0A7J7MH02</accession>